<dbReference type="OrthoDB" id="9795496at2"/>
<dbReference type="CDD" id="cd15904">
    <property type="entry name" value="TSPO_MBR"/>
    <property type="match status" value="1"/>
</dbReference>
<evidence type="ECO:0000256" key="6">
    <source>
        <dbReference type="SAM" id="Phobius"/>
    </source>
</evidence>
<keyword evidence="4 6" id="KW-1133">Transmembrane helix</keyword>
<dbReference type="Proteomes" id="UP000255467">
    <property type="component" value="Unassembled WGS sequence"/>
</dbReference>
<proteinExistence type="inferred from homology"/>
<dbReference type="PANTHER" id="PTHR10057">
    <property type="entry name" value="PERIPHERAL-TYPE BENZODIAZEPINE RECEPTOR"/>
    <property type="match status" value="1"/>
</dbReference>
<organism evidence="7 8">
    <name type="scientific">Nocardia otitidiscaviarum</name>
    <dbReference type="NCBI Taxonomy" id="1823"/>
    <lineage>
        <taxon>Bacteria</taxon>
        <taxon>Bacillati</taxon>
        <taxon>Actinomycetota</taxon>
        <taxon>Actinomycetes</taxon>
        <taxon>Mycobacteriales</taxon>
        <taxon>Nocardiaceae</taxon>
        <taxon>Nocardia</taxon>
    </lineage>
</organism>
<evidence type="ECO:0000313" key="7">
    <source>
        <dbReference type="EMBL" id="SUD49184.1"/>
    </source>
</evidence>
<comment type="similarity">
    <text evidence="2">Belongs to the TspO/BZRP family.</text>
</comment>
<dbReference type="Pfam" id="PF03073">
    <property type="entry name" value="TspO_MBR"/>
    <property type="match status" value="1"/>
</dbReference>
<reference evidence="7 8" key="1">
    <citation type="submission" date="2018-06" db="EMBL/GenBank/DDBJ databases">
        <authorList>
            <consortium name="Pathogen Informatics"/>
            <person name="Doyle S."/>
        </authorList>
    </citation>
    <scope>NUCLEOTIDE SEQUENCE [LARGE SCALE GENOMIC DNA]</scope>
    <source>
        <strain evidence="7 8">NCTC1934</strain>
    </source>
</reference>
<dbReference type="EMBL" id="UGRY01000006">
    <property type="protein sequence ID" value="SUD49184.1"/>
    <property type="molecule type" value="Genomic_DNA"/>
</dbReference>
<dbReference type="InterPro" id="IPR004307">
    <property type="entry name" value="TspO_MBR"/>
</dbReference>
<dbReference type="InterPro" id="IPR038330">
    <property type="entry name" value="TspO/MBR-related_sf"/>
</dbReference>
<dbReference type="GO" id="GO:0033013">
    <property type="term" value="P:tetrapyrrole metabolic process"/>
    <property type="evidence" value="ECO:0007669"/>
    <property type="project" value="UniProtKB-ARBA"/>
</dbReference>
<dbReference type="Gene3D" id="1.20.1260.100">
    <property type="entry name" value="TspO/MBR protein"/>
    <property type="match status" value="1"/>
</dbReference>
<evidence type="ECO:0000313" key="8">
    <source>
        <dbReference type="Proteomes" id="UP000255467"/>
    </source>
</evidence>
<dbReference type="PANTHER" id="PTHR10057:SF0">
    <property type="entry name" value="TRANSLOCATOR PROTEIN"/>
    <property type="match status" value="1"/>
</dbReference>
<feature type="transmembrane region" description="Helical" evidence="6">
    <location>
        <begin position="100"/>
        <end position="120"/>
    </location>
</feature>
<comment type="subcellular location">
    <subcellularLocation>
        <location evidence="1">Membrane</location>
        <topology evidence="1">Multi-pass membrane protein</topology>
    </subcellularLocation>
</comment>
<feature type="transmembrane region" description="Helical" evidence="6">
    <location>
        <begin position="20"/>
        <end position="47"/>
    </location>
</feature>
<evidence type="ECO:0000256" key="2">
    <source>
        <dbReference type="ARBA" id="ARBA00007524"/>
    </source>
</evidence>
<keyword evidence="5 6" id="KW-0472">Membrane</keyword>
<gene>
    <name evidence="7" type="ORF">NCTC1934_06536</name>
</gene>
<accession>A0A379JLD9</accession>
<dbReference type="GO" id="GO:0016020">
    <property type="term" value="C:membrane"/>
    <property type="evidence" value="ECO:0007669"/>
    <property type="project" value="UniProtKB-SubCell"/>
</dbReference>
<dbReference type="FunFam" id="1.20.1260.100:FF:000001">
    <property type="entry name" value="translocator protein 2"/>
    <property type="match status" value="1"/>
</dbReference>
<evidence type="ECO:0000256" key="4">
    <source>
        <dbReference type="ARBA" id="ARBA00022989"/>
    </source>
</evidence>
<feature type="transmembrane region" description="Helical" evidence="6">
    <location>
        <begin position="67"/>
        <end position="88"/>
    </location>
</feature>
<keyword evidence="8" id="KW-1185">Reference proteome</keyword>
<protein>
    <submittedName>
        <fullName evidence="7">TspO/MBR family</fullName>
    </submittedName>
</protein>
<name>A0A379JLD9_9NOCA</name>
<keyword evidence="3 6" id="KW-0812">Transmembrane</keyword>
<feature type="transmembrane region" description="Helical" evidence="6">
    <location>
        <begin position="126"/>
        <end position="145"/>
    </location>
</feature>
<feature type="transmembrane region" description="Helical" evidence="6">
    <location>
        <begin position="152"/>
        <end position="173"/>
    </location>
</feature>
<dbReference type="PIRSF" id="PIRSF005859">
    <property type="entry name" value="PBR"/>
    <property type="match status" value="1"/>
</dbReference>
<evidence type="ECO:0000256" key="1">
    <source>
        <dbReference type="ARBA" id="ARBA00004141"/>
    </source>
</evidence>
<evidence type="ECO:0000256" key="5">
    <source>
        <dbReference type="ARBA" id="ARBA00023136"/>
    </source>
</evidence>
<sequence>MNSRAGTSDSTVRRSGPARYGTGAQMAGLAVIALLVAAAAAVGNLSAVSTADKYEALEQPAWAPPSWLFGPVWTLLYSLMAIAAWLVWRAEPWQRVRVALGVFVVQLILNALWTPLFFAAEWRGVAFAEILVLLAAIVATIVLFARHQRWAAGVLVPYLLWTVFAAALNLAVWQLNT</sequence>
<dbReference type="AlphaFoldDB" id="A0A379JLD9"/>
<dbReference type="STRING" id="1406858.GCA_000710895_02640"/>
<evidence type="ECO:0000256" key="3">
    <source>
        <dbReference type="ARBA" id="ARBA00022692"/>
    </source>
</evidence>